<dbReference type="Gene3D" id="3.40.50.2000">
    <property type="entry name" value="Glycogen Phosphorylase B"/>
    <property type="match status" value="2"/>
</dbReference>
<proteinExistence type="predicted"/>
<evidence type="ECO:0000256" key="1">
    <source>
        <dbReference type="ARBA" id="ARBA00022676"/>
    </source>
</evidence>
<accession>A0ABQ5Q9S1</accession>
<gene>
    <name evidence="3" type="ORF">GETHLI_00740</name>
</gene>
<dbReference type="RefSeq" id="WP_285568815.1">
    <property type="nucleotide sequence ID" value="NZ_BSDE01000001.1"/>
</dbReference>
<name>A0ABQ5Q9S1_9BACT</name>
<dbReference type="PANTHER" id="PTHR30160">
    <property type="entry name" value="TETRAACYLDISACCHARIDE 4'-KINASE-RELATED"/>
    <property type="match status" value="1"/>
</dbReference>
<dbReference type="InterPro" id="IPR002201">
    <property type="entry name" value="Glyco_trans_9"/>
</dbReference>
<reference evidence="3 4" key="1">
    <citation type="journal article" date="2023" name="Antonie Van Leeuwenhoek">
        <title>Mesoterricola silvestris gen. nov., sp. nov., Mesoterricola sediminis sp. nov., Geothrix oryzae sp. nov., Geothrix edaphica sp. nov., Geothrix rubra sp. nov., and Geothrix limicola sp. nov., six novel members of Acidobacteriota isolated from soils.</title>
        <authorList>
            <person name="Itoh H."/>
            <person name="Sugisawa Y."/>
            <person name="Mise K."/>
            <person name="Xu Z."/>
            <person name="Kuniyasu M."/>
            <person name="Ushijima N."/>
            <person name="Kawano K."/>
            <person name="Kobayashi E."/>
            <person name="Shiratori Y."/>
            <person name="Masuda Y."/>
            <person name="Senoo K."/>
        </authorList>
    </citation>
    <scope>NUCLEOTIDE SEQUENCE [LARGE SCALE GENOMIC DNA]</scope>
    <source>
        <strain evidence="3 4">Red804</strain>
    </source>
</reference>
<evidence type="ECO:0000313" key="3">
    <source>
        <dbReference type="EMBL" id="GLH71572.1"/>
    </source>
</evidence>
<dbReference type="Pfam" id="PF01075">
    <property type="entry name" value="Glyco_transf_9"/>
    <property type="match status" value="1"/>
</dbReference>
<dbReference type="PANTHER" id="PTHR30160:SF7">
    <property type="entry name" value="ADP-HEPTOSE--LPS HEPTOSYLTRANSFERASE 2"/>
    <property type="match status" value="1"/>
</dbReference>
<dbReference type="InterPro" id="IPR051199">
    <property type="entry name" value="LPS_LOS_Heptosyltrfase"/>
</dbReference>
<organism evidence="3 4">
    <name type="scientific">Geothrix limicola</name>
    <dbReference type="NCBI Taxonomy" id="2927978"/>
    <lineage>
        <taxon>Bacteria</taxon>
        <taxon>Pseudomonadati</taxon>
        <taxon>Acidobacteriota</taxon>
        <taxon>Holophagae</taxon>
        <taxon>Holophagales</taxon>
        <taxon>Holophagaceae</taxon>
        <taxon>Geothrix</taxon>
    </lineage>
</organism>
<keyword evidence="4" id="KW-1185">Reference proteome</keyword>
<protein>
    <recommendedName>
        <fullName evidence="5">Lipopolysaccharide heptosyltransferase family protein</fullName>
    </recommendedName>
</protein>
<dbReference type="EMBL" id="BSDE01000001">
    <property type="protein sequence ID" value="GLH71572.1"/>
    <property type="molecule type" value="Genomic_DNA"/>
</dbReference>
<keyword evidence="2" id="KW-0808">Transferase</keyword>
<keyword evidence="1" id="KW-0328">Glycosyltransferase</keyword>
<sequence>MKHLFSARRNLGFEGRERVLLARTDALGDLMVSLPVQQRLLSRFPGLEIHWLVRPYSAPLLAGHPDVAGVHARTEGQDLEAFFAQLKPQAVLNLGHRDVEVIRAAKRAAVPVRVARARKLPQILGATDLLWKGRYGSGRHEAMNVMDFLGPWGLDGGAPTPPRLYLSEAERAQGERDLQAFGRPRLGVFFRGSGAGAHPSQDWWAKALPLFREAGWAPVLLGPPEASELAPTDLRGLMARMAACDAILSPSSGPAHMAAALDLPVLCLMGLRPNHSPDRWAPLGTKVQVVQYPGPEADLSGGMDRLDPGILLPHLERSLRLREGGRA</sequence>
<evidence type="ECO:0000256" key="2">
    <source>
        <dbReference type="ARBA" id="ARBA00022679"/>
    </source>
</evidence>
<comment type="caution">
    <text evidence="3">The sequence shown here is derived from an EMBL/GenBank/DDBJ whole genome shotgun (WGS) entry which is preliminary data.</text>
</comment>
<dbReference type="Proteomes" id="UP001165069">
    <property type="component" value="Unassembled WGS sequence"/>
</dbReference>
<evidence type="ECO:0000313" key="4">
    <source>
        <dbReference type="Proteomes" id="UP001165069"/>
    </source>
</evidence>
<dbReference type="CDD" id="cd03789">
    <property type="entry name" value="GT9_LPS_heptosyltransferase"/>
    <property type="match status" value="1"/>
</dbReference>
<dbReference type="SUPFAM" id="SSF53756">
    <property type="entry name" value="UDP-Glycosyltransferase/glycogen phosphorylase"/>
    <property type="match status" value="1"/>
</dbReference>
<evidence type="ECO:0008006" key="5">
    <source>
        <dbReference type="Google" id="ProtNLM"/>
    </source>
</evidence>